<keyword evidence="5" id="KW-1185">Reference proteome</keyword>
<dbReference type="SUPFAM" id="SSF56112">
    <property type="entry name" value="Protein kinase-like (PK-like)"/>
    <property type="match status" value="1"/>
</dbReference>
<dbReference type="CDD" id="cd05121">
    <property type="entry name" value="ABC1_ADCK3-like"/>
    <property type="match status" value="1"/>
</dbReference>
<feature type="domain" description="Protein kinase" evidence="3">
    <location>
        <begin position="127"/>
        <end position="459"/>
    </location>
</feature>
<dbReference type="EMBL" id="LT981265">
    <property type="protein sequence ID" value="SPC33211.1"/>
    <property type="molecule type" value="Genomic_DNA"/>
</dbReference>
<dbReference type="GO" id="GO:0005524">
    <property type="term" value="F:ATP binding"/>
    <property type="evidence" value="ECO:0007669"/>
    <property type="project" value="InterPro"/>
</dbReference>
<keyword evidence="2" id="KW-0472">Membrane</keyword>
<protein>
    <submittedName>
        <fullName evidence="4">ABC-1 domain-containing protein</fullName>
    </submittedName>
</protein>
<evidence type="ECO:0000259" key="3">
    <source>
        <dbReference type="PROSITE" id="PS50011"/>
    </source>
</evidence>
<dbReference type="PANTHER" id="PTHR10566:SF113">
    <property type="entry name" value="PROTEIN ACTIVITY OF BC1 COMPLEX KINASE 7, CHLOROPLASTIC"/>
    <property type="match status" value="1"/>
</dbReference>
<dbReference type="AlphaFoldDB" id="A0A2K5ANJ2"/>
<dbReference type="PROSITE" id="PS50011">
    <property type="entry name" value="PROTEIN_KINASE_DOM"/>
    <property type="match status" value="1"/>
</dbReference>
<evidence type="ECO:0000313" key="4">
    <source>
        <dbReference type="EMBL" id="SPC33211.1"/>
    </source>
</evidence>
<name>A0A2K5ANJ2_9ARCH</name>
<dbReference type="Pfam" id="PF03109">
    <property type="entry name" value="ABC1"/>
    <property type="match status" value="1"/>
</dbReference>
<dbReference type="GeneID" id="41594117"/>
<comment type="similarity">
    <text evidence="1">Belongs to the protein kinase superfamily. ADCK protein kinase family.</text>
</comment>
<keyword evidence="2" id="KW-1133">Transmembrane helix</keyword>
<dbReference type="GO" id="GO:0004672">
    <property type="term" value="F:protein kinase activity"/>
    <property type="evidence" value="ECO:0007669"/>
    <property type="project" value="InterPro"/>
</dbReference>
<feature type="transmembrane region" description="Helical" evidence="2">
    <location>
        <begin position="522"/>
        <end position="541"/>
    </location>
</feature>
<evidence type="ECO:0000256" key="2">
    <source>
        <dbReference type="SAM" id="Phobius"/>
    </source>
</evidence>
<keyword evidence="2" id="KW-0812">Transmembrane</keyword>
<dbReference type="KEGG" id="ncv:NCAV_0011"/>
<dbReference type="RefSeq" id="WP_103286478.1">
    <property type="nucleotide sequence ID" value="NZ_LT981265.1"/>
</dbReference>
<reference evidence="5" key="1">
    <citation type="submission" date="2018-01" db="EMBL/GenBank/DDBJ databases">
        <authorList>
            <person name="Kerou L M."/>
        </authorList>
    </citation>
    <scope>NUCLEOTIDE SEQUENCE [LARGE SCALE GENOMIC DNA]</scope>
    <source>
        <strain evidence="5">SCU2</strain>
    </source>
</reference>
<accession>A0A2K5ANJ2</accession>
<dbReference type="InterPro" id="IPR011009">
    <property type="entry name" value="Kinase-like_dom_sf"/>
</dbReference>
<organism evidence="4 5">
    <name type="scientific">Candidatus Nitrosocaldus cavascurensis</name>
    <dbReference type="NCBI Taxonomy" id="2058097"/>
    <lineage>
        <taxon>Archaea</taxon>
        <taxon>Nitrososphaerota</taxon>
        <taxon>Nitrososphaeria</taxon>
        <taxon>Candidatus Nitrosocaldales</taxon>
        <taxon>Candidatus Nitrosocaldaceae</taxon>
        <taxon>Candidatus Nitrosocaldus</taxon>
    </lineage>
</organism>
<evidence type="ECO:0000313" key="5">
    <source>
        <dbReference type="Proteomes" id="UP000236248"/>
    </source>
</evidence>
<sequence>MKGRKVSASSKKKDYKLKRRCLHIAIRLAPIIIRFKRDRKEWVKKEGKGCDEARMRRNASKAVKTFIDLGPVFIKFGQWLSSRPDLLPQPYLEEFAKLQDDVPPAPIEEVKRIIEEEFGAMDKAFDSFNERCISGASLGQVYMATYKGRDVVVKVIRPNIHYTVERDLEAIRLLLPYAIRFLDPNIAFSLESIYYQFVETIREEMDYRIEAENLRRIKRNLRGDRYVMIPDVIEERSSSRVLTLEYIPGVKVTDVERLDALGIDRRTLVIRLHRLFFKMLLKHDIFHADPHPGNIAVKEDGTIILYDFGMVGRLDTSTRLKLIRLYLALIEKDPARAVNILFSLGALAPDANRYVIEKGIALAIEGMHGKKVDEMEVKALMELANRTMTRFPFRLPKQLALYMRMASLLEGIYLTLKVDFQFMRVLSSLLQEEGLIRDAYIEEVKSSIESIVRGLQDYIAVAPMLRDYLERSLMEGSSSSSSRSGRLGYRTRLSSSATLIAGSIVTSSLLISSAIIMESNPTLGQIGFAAAAMAIGVMLIARKI</sequence>
<dbReference type="Gene3D" id="1.10.510.10">
    <property type="entry name" value="Transferase(Phosphotransferase) domain 1"/>
    <property type="match status" value="1"/>
</dbReference>
<feature type="transmembrane region" description="Helical" evidence="2">
    <location>
        <begin position="493"/>
        <end position="516"/>
    </location>
</feature>
<proteinExistence type="inferred from homology"/>
<evidence type="ECO:0000256" key="1">
    <source>
        <dbReference type="ARBA" id="ARBA00009670"/>
    </source>
</evidence>
<gene>
    <name evidence="4" type="ORF">NCAV_0011</name>
</gene>
<dbReference type="InterPro" id="IPR004147">
    <property type="entry name" value="ABC1_dom"/>
</dbReference>
<dbReference type="InterPro" id="IPR050154">
    <property type="entry name" value="UbiB_kinase"/>
</dbReference>
<dbReference type="InterPro" id="IPR000719">
    <property type="entry name" value="Prot_kinase_dom"/>
</dbReference>
<dbReference type="Proteomes" id="UP000236248">
    <property type="component" value="Chromosome NCAV"/>
</dbReference>
<dbReference type="PANTHER" id="PTHR10566">
    <property type="entry name" value="CHAPERONE-ACTIVITY OF BC1 COMPLEX CABC1 -RELATED"/>
    <property type="match status" value="1"/>
</dbReference>